<keyword evidence="5" id="KW-1185">Reference proteome</keyword>
<dbReference type="AlphaFoldDB" id="A0A8J3QRZ7"/>
<keyword evidence="2" id="KW-0812">Transmembrane</keyword>
<evidence type="ECO:0000256" key="3">
    <source>
        <dbReference type="SAM" id="SignalP"/>
    </source>
</evidence>
<dbReference type="PANTHER" id="PTHR40761:SF1">
    <property type="entry name" value="CONSERVED INTEGRAL MEMBRANE ALANINE VALINE AND LEUCINE RICH PROTEIN-RELATED"/>
    <property type="match status" value="1"/>
</dbReference>
<evidence type="ECO:0000256" key="1">
    <source>
        <dbReference type="SAM" id="MobiDB-lite"/>
    </source>
</evidence>
<gene>
    <name evidence="4" type="ORF">Raf01_27720</name>
</gene>
<proteinExistence type="predicted"/>
<keyword evidence="3" id="KW-0732">Signal</keyword>
<evidence type="ECO:0008006" key="6">
    <source>
        <dbReference type="Google" id="ProtNLM"/>
    </source>
</evidence>
<feature type="transmembrane region" description="Helical" evidence="2">
    <location>
        <begin position="242"/>
        <end position="264"/>
    </location>
</feature>
<feature type="transmembrane region" description="Helical" evidence="2">
    <location>
        <begin position="213"/>
        <end position="235"/>
    </location>
</feature>
<dbReference type="EMBL" id="BONZ01000027">
    <property type="protein sequence ID" value="GIH14600.1"/>
    <property type="molecule type" value="Genomic_DNA"/>
</dbReference>
<evidence type="ECO:0000313" key="5">
    <source>
        <dbReference type="Proteomes" id="UP000642748"/>
    </source>
</evidence>
<feature type="signal peptide" evidence="3">
    <location>
        <begin position="1"/>
        <end position="25"/>
    </location>
</feature>
<feature type="transmembrane region" description="Helical" evidence="2">
    <location>
        <begin position="270"/>
        <end position="291"/>
    </location>
</feature>
<organism evidence="4 5">
    <name type="scientific">Rugosimonospora africana</name>
    <dbReference type="NCBI Taxonomy" id="556532"/>
    <lineage>
        <taxon>Bacteria</taxon>
        <taxon>Bacillati</taxon>
        <taxon>Actinomycetota</taxon>
        <taxon>Actinomycetes</taxon>
        <taxon>Micromonosporales</taxon>
        <taxon>Micromonosporaceae</taxon>
        <taxon>Rugosimonospora</taxon>
    </lineage>
</organism>
<accession>A0A8J3QRZ7</accession>
<feature type="transmembrane region" description="Helical" evidence="2">
    <location>
        <begin position="117"/>
        <end position="136"/>
    </location>
</feature>
<dbReference type="PANTHER" id="PTHR40761">
    <property type="entry name" value="CONSERVED INTEGRAL MEMBRANE ALANINE VALINE AND LEUCINE RICH PROTEIN-RELATED"/>
    <property type="match status" value="1"/>
</dbReference>
<evidence type="ECO:0000256" key="2">
    <source>
        <dbReference type="SAM" id="Phobius"/>
    </source>
</evidence>
<keyword evidence="2" id="KW-0472">Membrane</keyword>
<feature type="chain" id="PRO_5039356897" description="Integral membrane protein" evidence="3">
    <location>
        <begin position="26"/>
        <end position="318"/>
    </location>
</feature>
<feature type="region of interest" description="Disordered" evidence="1">
    <location>
        <begin position="295"/>
        <end position="318"/>
    </location>
</feature>
<evidence type="ECO:0000313" key="4">
    <source>
        <dbReference type="EMBL" id="GIH14600.1"/>
    </source>
</evidence>
<name>A0A8J3QRZ7_9ACTN</name>
<sequence length="318" mass="32959">MLLAVSLGLLAAFLFAGSASLQQHAAHEVEYSPHVGRTAGDRRRPAVFVALFRLVRSLLRSKLWLFGWTTNLVGFLVQAAALHFGTVALVQPLLVTQLLFSLPMASAWCRRWPHKRDWAAAGAICAGLAVFLAVRGVAPLEGTPDRRLVLVSGFSLLIIVGLLMLISTGRRPLVHGTVIAVAAGLCFAFSAVLMKLTTDDLIHRGVGATARDWPGYALAVSTLTGLVLEQGAFAAGSLPAAVAAMTITNPLASYVLGVLAFHVMPPTSPGAVAGLAGAGVLLFAGAVGLAHSPIVRPGASRDPGRTPGVTAASPQSSC</sequence>
<comment type="caution">
    <text evidence="4">The sequence shown here is derived from an EMBL/GenBank/DDBJ whole genome shotgun (WGS) entry which is preliminary data.</text>
</comment>
<feature type="transmembrane region" description="Helical" evidence="2">
    <location>
        <begin position="148"/>
        <end position="166"/>
    </location>
</feature>
<feature type="transmembrane region" description="Helical" evidence="2">
    <location>
        <begin position="173"/>
        <end position="193"/>
    </location>
</feature>
<keyword evidence="2" id="KW-1133">Transmembrane helix</keyword>
<dbReference type="Proteomes" id="UP000642748">
    <property type="component" value="Unassembled WGS sequence"/>
</dbReference>
<protein>
    <recommendedName>
        <fullName evidence="6">Integral membrane protein</fullName>
    </recommendedName>
</protein>
<dbReference type="NCBIfam" id="NF038012">
    <property type="entry name" value="DMT_1"/>
    <property type="match status" value="1"/>
</dbReference>
<reference evidence="4" key="1">
    <citation type="submission" date="2021-01" db="EMBL/GenBank/DDBJ databases">
        <title>Whole genome shotgun sequence of Rugosimonospora africana NBRC 104875.</title>
        <authorList>
            <person name="Komaki H."/>
            <person name="Tamura T."/>
        </authorList>
    </citation>
    <scope>NUCLEOTIDE SEQUENCE</scope>
    <source>
        <strain evidence="4">NBRC 104875</strain>
    </source>
</reference>